<dbReference type="EMBL" id="JAMKFB020000245">
    <property type="protein sequence ID" value="KAL0151428.1"/>
    <property type="molecule type" value="Genomic_DNA"/>
</dbReference>
<name>A0ABD0MTJ4_CIRMR</name>
<proteinExistence type="predicted"/>
<sequence>KVCSNCKKKQPVKQRLKKKLQQFDEKREQWVVGRKRNHNIASIKDEAIVM</sequence>
<organism evidence="1 2">
    <name type="scientific">Cirrhinus mrigala</name>
    <name type="common">Mrigala</name>
    <dbReference type="NCBI Taxonomy" id="683832"/>
    <lineage>
        <taxon>Eukaryota</taxon>
        <taxon>Metazoa</taxon>
        <taxon>Chordata</taxon>
        <taxon>Craniata</taxon>
        <taxon>Vertebrata</taxon>
        <taxon>Euteleostomi</taxon>
        <taxon>Actinopterygii</taxon>
        <taxon>Neopterygii</taxon>
        <taxon>Teleostei</taxon>
        <taxon>Ostariophysi</taxon>
        <taxon>Cypriniformes</taxon>
        <taxon>Cyprinidae</taxon>
        <taxon>Labeoninae</taxon>
        <taxon>Labeonini</taxon>
        <taxon>Cirrhinus</taxon>
    </lineage>
</organism>
<evidence type="ECO:0000313" key="1">
    <source>
        <dbReference type="EMBL" id="KAL0151428.1"/>
    </source>
</evidence>
<dbReference type="Proteomes" id="UP001529510">
    <property type="component" value="Unassembled WGS sequence"/>
</dbReference>
<feature type="non-terminal residue" evidence="1">
    <location>
        <position position="1"/>
    </location>
</feature>
<comment type="caution">
    <text evidence="1">The sequence shown here is derived from an EMBL/GenBank/DDBJ whole genome shotgun (WGS) entry which is preliminary data.</text>
</comment>
<reference evidence="1 2" key="1">
    <citation type="submission" date="2024-05" db="EMBL/GenBank/DDBJ databases">
        <title>Genome sequencing and assembly of Indian major carp, Cirrhinus mrigala (Hamilton, 1822).</title>
        <authorList>
            <person name="Mohindra V."/>
            <person name="Chowdhury L.M."/>
            <person name="Lal K."/>
            <person name="Jena J.K."/>
        </authorList>
    </citation>
    <scope>NUCLEOTIDE SEQUENCE [LARGE SCALE GENOMIC DNA]</scope>
    <source>
        <strain evidence="1">CM1030</strain>
        <tissue evidence="1">Blood</tissue>
    </source>
</reference>
<accession>A0ABD0MTJ4</accession>
<gene>
    <name evidence="1" type="ORF">M9458_053214</name>
</gene>
<keyword evidence="2" id="KW-1185">Reference proteome</keyword>
<feature type="non-terminal residue" evidence="1">
    <location>
        <position position="50"/>
    </location>
</feature>
<protein>
    <submittedName>
        <fullName evidence="1">Uncharacterized protein</fullName>
    </submittedName>
</protein>
<evidence type="ECO:0000313" key="2">
    <source>
        <dbReference type="Proteomes" id="UP001529510"/>
    </source>
</evidence>
<dbReference type="AlphaFoldDB" id="A0ABD0MTJ4"/>